<dbReference type="AlphaFoldDB" id="A0A645FP15"/>
<accession>A0A645FP15</accession>
<name>A0A645FP15_9ZZZZ</name>
<organism evidence="2">
    <name type="scientific">bioreactor metagenome</name>
    <dbReference type="NCBI Taxonomy" id="1076179"/>
    <lineage>
        <taxon>unclassified sequences</taxon>
        <taxon>metagenomes</taxon>
        <taxon>ecological metagenomes</taxon>
    </lineage>
</organism>
<protein>
    <submittedName>
        <fullName evidence="2">Uncharacterized protein</fullName>
    </submittedName>
</protein>
<evidence type="ECO:0000313" key="2">
    <source>
        <dbReference type="EMBL" id="MPN16167.1"/>
    </source>
</evidence>
<dbReference type="EMBL" id="VSSQ01063081">
    <property type="protein sequence ID" value="MPN16167.1"/>
    <property type="molecule type" value="Genomic_DNA"/>
</dbReference>
<proteinExistence type="predicted"/>
<sequence>MLETLHSSDFRIQQSAGRRNRALCLRLQAAGGLLRRAGRRCRTGDDHRLHPGKSSADSGNPRCQARRYRFDRGAVCEGGVRPLRGRCRDGQSLYGQRRADAVFEIRRPWGGGALPDLQSELERIAGAGGRGTENLRTCRDSGPGCLECFRQCDAGAGRHLSGRIGSGAGALPGAALPGAGCRRSGRRW</sequence>
<feature type="region of interest" description="Disordered" evidence="1">
    <location>
        <begin position="42"/>
        <end position="62"/>
    </location>
</feature>
<gene>
    <name evidence="2" type="ORF">SDC9_163505</name>
</gene>
<evidence type="ECO:0000256" key="1">
    <source>
        <dbReference type="SAM" id="MobiDB-lite"/>
    </source>
</evidence>
<comment type="caution">
    <text evidence="2">The sequence shown here is derived from an EMBL/GenBank/DDBJ whole genome shotgun (WGS) entry which is preliminary data.</text>
</comment>
<reference evidence="2" key="1">
    <citation type="submission" date="2019-08" db="EMBL/GenBank/DDBJ databases">
        <authorList>
            <person name="Kucharzyk K."/>
            <person name="Murdoch R.W."/>
            <person name="Higgins S."/>
            <person name="Loffler F."/>
        </authorList>
    </citation>
    <scope>NUCLEOTIDE SEQUENCE</scope>
</reference>